<dbReference type="PROSITE" id="PS50005">
    <property type="entry name" value="TPR"/>
    <property type="match status" value="1"/>
</dbReference>
<dbReference type="InterPro" id="IPR011990">
    <property type="entry name" value="TPR-like_helical_dom_sf"/>
</dbReference>
<sequence>MKAANKVLLFFILFLILFISIFVYLGLNPYVLYILKGKRNFNEIISEVDSYLLNENLEDAEKAIRFYSYYADTEYKWLSLIKRVKLYSDKVKHYLLMSDILDLSVKILPGNLKLRALEVYSKLKVGAVLEAYDIAKQYLLGYKEYKHLYDEAFIKSLILSYNVKDIKNFLIKIERERDAFAFETLGLNLQNNAFLINAMLLYMEKKDLDSAKRVLLILKEDKDFAKELAYISYGLDNLDLTIANLKLNNSSEPSLMFLLADAYLKKGDIHNAKIEYLKLYTDFPDYSMMVYLGLAFIAKKENDLKRAIAYLHKANEKFKESEMVNYYLANIYFESNDYFNANEIVKRYKDSPLFFKLYFVLNYSNLKYEAKKSFLWRLFYRSNYSTEIAQILAWNLLLYSDLRDLDLFFKIYDPVGGVQDWYFFYKFYYFFLRKKLNVAEKVIFESQVGKYLYGVYYNLGVLKLYQKDYKKSEEYFSKSVSLLPFTLDDKNKITLREREDVAKVYLKRGINYLYLGEFEKGREAILTSHVFCETNESKLYVNMIENMNMIEIFKERN</sequence>
<gene>
    <name evidence="3" type="ORF">BCO_0104500</name>
</gene>
<dbReference type="InterPro" id="IPR019734">
    <property type="entry name" value="TPR_rpt"/>
</dbReference>
<protein>
    <submittedName>
        <fullName evidence="3">Cytosolic protein</fullName>
    </submittedName>
</protein>
<dbReference type="HOGENOM" id="CLU_036580_0_0_12"/>
<dbReference type="SMART" id="SM00028">
    <property type="entry name" value="TPR"/>
    <property type="match status" value="4"/>
</dbReference>
<dbReference type="PATRIC" id="fig|1313292.3.peg.104"/>
<dbReference type="eggNOG" id="COG0457">
    <property type="taxonomic scope" value="Bacteria"/>
</dbReference>
<dbReference type="SUPFAM" id="SSF48452">
    <property type="entry name" value="TPR-like"/>
    <property type="match status" value="2"/>
</dbReference>
<dbReference type="Gene3D" id="1.25.40.10">
    <property type="entry name" value="Tetratricopeptide repeat domain"/>
    <property type="match status" value="2"/>
</dbReference>
<reference evidence="3" key="1">
    <citation type="submission" date="2013-04" db="EMBL/GenBank/DDBJ databases">
        <title>Comparative Genomics of Relapsing Fever Spirochetes.</title>
        <authorList>
            <person name="Schwan T.G."/>
            <person name="Raffel S.J."/>
            <person name="Porcella S.F."/>
            <person name="Martens C.A."/>
            <person name="Bruno D.P."/>
            <person name="Ricklefs S.M."/>
            <person name="Barbian K.B."/>
        </authorList>
    </citation>
    <scope>NUCLEOTIDE SEQUENCE [LARGE SCALE GENOMIC DNA]</scope>
    <source>
        <strain evidence="3">Co53</strain>
    </source>
</reference>
<evidence type="ECO:0000256" key="1">
    <source>
        <dbReference type="PROSITE-ProRule" id="PRU00339"/>
    </source>
</evidence>
<keyword evidence="2" id="KW-0812">Transmembrane</keyword>
<evidence type="ECO:0000313" key="4">
    <source>
        <dbReference type="Proteomes" id="UP000019330"/>
    </source>
</evidence>
<proteinExistence type="predicted"/>
<name>W5SYU4_9SPIR</name>
<dbReference type="RefSeq" id="WP_025407789.1">
    <property type="nucleotide sequence ID" value="NZ_CP005745.1"/>
</dbReference>
<dbReference type="Proteomes" id="UP000019330">
    <property type="component" value="Chromosome"/>
</dbReference>
<keyword evidence="2" id="KW-0472">Membrane</keyword>
<evidence type="ECO:0000313" key="3">
    <source>
        <dbReference type="EMBL" id="AHH10261.1"/>
    </source>
</evidence>
<dbReference type="STRING" id="1313292.BCO_0104500"/>
<keyword evidence="4" id="KW-1185">Reference proteome</keyword>
<dbReference type="Pfam" id="PF13181">
    <property type="entry name" value="TPR_8"/>
    <property type="match status" value="2"/>
</dbReference>
<feature type="repeat" description="TPR" evidence="1">
    <location>
        <begin position="453"/>
        <end position="486"/>
    </location>
</feature>
<keyword evidence="1" id="KW-0802">TPR repeat</keyword>
<organism evidence="3 4">
    <name type="scientific">Borrelia coriaceae ATCC 43381</name>
    <dbReference type="NCBI Taxonomy" id="1408429"/>
    <lineage>
        <taxon>Bacteria</taxon>
        <taxon>Pseudomonadati</taxon>
        <taxon>Spirochaetota</taxon>
        <taxon>Spirochaetia</taxon>
        <taxon>Spirochaetales</taxon>
        <taxon>Borreliaceae</taxon>
        <taxon>Borrelia</taxon>
    </lineage>
</organism>
<accession>W5SYU4</accession>
<keyword evidence="2" id="KW-1133">Transmembrane helix</keyword>
<dbReference type="AlphaFoldDB" id="W5SYU4"/>
<dbReference type="EMBL" id="CP005745">
    <property type="protein sequence ID" value="AHH10261.1"/>
    <property type="molecule type" value="Genomic_DNA"/>
</dbReference>
<evidence type="ECO:0000256" key="2">
    <source>
        <dbReference type="SAM" id="Phobius"/>
    </source>
</evidence>
<feature type="transmembrane region" description="Helical" evidence="2">
    <location>
        <begin position="7"/>
        <end position="27"/>
    </location>
</feature>